<comment type="caution">
    <text evidence="2">The sequence shown here is derived from an EMBL/GenBank/DDBJ whole genome shotgun (WGS) entry which is preliminary data.</text>
</comment>
<dbReference type="InterPro" id="IPR026022">
    <property type="entry name" value="PhoU_dom"/>
</dbReference>
<dbReference type="InterPro" id="IPR038078">
    <property type="entry name" value="PhoU-like_sf"/>
</dbReference>
<dbReference type="PANTHER" id="PTHR42930">
    <property type="entry name" value="PHOSPHATE-SPECIFIC TRANSPORT SYSTEM ACCESSORY PROTEIN PHOU"/>
    <property type="match status" value="1"/>
</dbReference>
<dbReference type="PANTHER" id="PTHR42930:SF3">
    <property type="entry name" value="PHOSPHATE-SPECIFIC TRANSPORT SYSTEM ACCESSORY PROTEIN PHOU"/>
    <property type="match status" value="1"/>
</dbReference>
<proteinExistence type="predicted"/>
<dbReference type="EMBL" id="MFIX01000153">
    <property type="protein sequence ID" value="OGG03283.1"/>
    <property type="molecule type" value="Genomic_DNA"/>
</dbReference>
<sequence length="225" mass="25929">MFRSLIQWFKAENLLAQAKEQIIEMLQEDLSLFKEAIRLLWTEAGVSINEIRERDRQINRHVREVRKKVLTHLAFSGSAGLDMSLVLISIAVDIERIGDHTKDIGYLATDYPGKFKAGEFKDELKNFENELVDRLQILKGIFESGEDAAAKAREMARSHSEMDRQYRAMISRLINDEKIGLSASQSTMLALYMRYLRRIEGHIFNIASAEVNPFHRIGFKIKGKK</sequence>
<dbReference type="Gene3D" id="1.20.58.220">
    <property type="entry name" value="Phosphate transport system protein phou homolog 2, domain 2"/>
    <property type="match status" value="1"/>
</dbReference>
<reference evidence="2 3" key="1">
    <citation type="journal article" date="2016" name="Nat. Commun.">
        <title>Thousands of microbial genomes shed light on interconnected biogeochemical processes in an aquifer system.</title>
        <authorList>
            <person name="Anantharaman K."/>
            <person name="Brown C.T."/>
            <person name="Hug L.A."/>
            <person name="Sharon I."/>
            <person name="Castelle C.J."/>
            <person name="Probst A.J."/>
            <person name="Thomas B.C."/>
            <person name="Singh A."/>
            <person name="Wilkins M.J."/>
            <person name="Karaoz U."/>
            <person name="Brodie E.L."/>
            <person name="Williams K.H."/>
            <person name="Hubbard S.S."/>
            <person name="Banfield J.F."/>
        </authorList>
    </citation>
    <scope>NUCLEOTIDE SEQUENCE [LARGE SCALE GENOMIC DNA]</scope>
</reference>
<gene>
    <name evidence="2" type="ORF">A3F83_02500</name>
</gene>
<dbReference type="GO" id="GO:0030643">
    <property type="term" value="P:intracellular phosphate ion homeostasis"/>
    <property type="evidence" value="ECO:0007669"/>
    <property type="project" value="InterPro"/>
</dbReference>
<dbReference type="SUPFAM" id="SSF109755">
    <property type="entry name" value="PhoU-like"/>
    <property type="match status" value="1"/>
</dbReference>
<evidence type="ECO:0000313" key="3">
    <source>
        <dbReference type="Proteomes" id="UP000179129"/>
    </source>
</evidence>
<dbReference type="Pfam" id="PF01895">
    <property type="entry name" value="PhoU"/>
    <property type="match status" value="1"/>
</dbReference>
<name>A0A1F5YT81_9BACT</name>
<dbReference type="InterPro" id="IPR028366">
    <property type="entry name" value="PhoU"/>
</dbReference>
<feature type="domain" description="PhoU" evidence="1">
    <location>
        <begin position="22"/>
        <end position="105"/>
    </location>
</feature>
<dbReference type="AlphaFoldDB" id="A0A1F5YT81"/>
<evidence type="ECO:0000313" key="2">
    <source>
        <dbReference type="EMBL" id="OGG03283.1"/>
    </source>
</evidence>
<accession>A0A1F5YT81</accession>
<dbReference type="Proteomes" id="UP000179129">
    <property type="component" value="Unassembled WGS sequence"/>
</dbReference>
<dbReference type="GO" id="GO:0045936">
    <property type="term" value="P:negative regulation of phosphate metabolic process"/>
    <property type="evidence" value="ECO:0007669"/>
    <property type="project" value="InterPro"/>
</dbReference>
<dbReference type="STRING" id="1817867.A3F83_02500"/>
<protein>
    <recommendedName>
        <fullName evidence="1">PhoU domain-containing protein</fullName>
    </recommendedName>
</protein>
<evidence type="ECO:0000259" key="1">
    <source>
        <dbReference type="Pfam" id="PF01895"/>
    </source>
</evidence>
<organism evidence="2 3">
    <name type="scientific">Candidatus Glassbacteria bacterium RIFCSPLOWO2_12_FULL_58_11</name>
    <dbReference type="NCBI Taxonomy" id="1817867"/>
    <lineage>
        <taxon>Bacteria</taxon>
        <taxon>Candidatus Glassiibacteriota</taxon>
    </lineage>
</organism>